<reference evidence="1" key="1">
    <citation type="submission" date="2014-11" db="EMBL/GenBank/DDBJ databases">
        <authorList>
            <person name="Amaro Gonzalez C."/>
        </authorList>
    </citation>
    <scope>NUCLEOTIDE SEQUENCE</scope>
</reference>
<proteinExistence type="predicted"/>
<protein>
    <submittedName>
        <fullName evidence="1">Uncharacterized protein</fullName>
    </submittedName>
</protein>
<dbReference type="EMBL" id="GBXM01102117">
    <property type="protein sequence ID" value="JAH06460.1"/>
    <property type="molecule type" value="Transcribed_RNA"/>
</dbReference>
<reference evidence="1" key="2">
    <citation type="journal article" date="2015" name="Fish Shellfish Immunol.">
        <title>Early steps in the European eel (Anguilla anguilla)-Vibrio vulnificus interaction in the gills: Role of the RtxA13 toxin.</title>
        <authorList>
            <person name="Callol A."/>
            <person name="Pajuelo D."/>
            <person name="Ebbesson L."/>
            <person name="Teles M."/>
            <person name="MacKenzie S."/>
            <person name="Amaro C."/>
        </authorList>
    </citation>
    <scope>NUCLEOTIDE SEQUENCE</scope>
</reference>
<evidence type="ECO:0000313" key="1">
    <source>
        <dbReference type="EMBL" id="JAH06460.1"/>
    </source>
</evidence>
<accession>A0A0E9PQV8</accession>
<dbReference type="AlphaFoldDB" id="A0A0E9PQV8"/>
<sequence>MVRICQSSTVEFFLNPPGPLLCP</sequence>
<name>A0A0E9PQV8_ANGAN</name>
<organism evidence="1">
    <name type="scientific">Anguilla anguilla</name>
    <name type="common">European freshwater eel</name>
    <name type="synonym">Muraena anguilla</name>
    <dbReference type="NCBI Taxonomy" id="7936"/>
    <lineage>
        <taxon>Eukaryota</taxon>
        <taxon>Metazoa</taxon>
        <taxon>Chordata</taxon>
        <taxon>Craniata</taxon>
        <taxon>Vertebrata</taxon>
        <taxon>Euteleostomi</taxon>
        <taxon>Actinopterygii</taxon>
        <taxon>Neopterygii</taxon>
        <taxon>Teleostei</taxon>
        <taxon>Anguilliformes</taxon>
        <taxon>Anguillidae</taxon>
        <taxon>Anguilla</taxon>
    </lineage>
</organism>